<gene>
    <name evidence="1" type="ORF">ACFO8Q_10530</name>
</gene>
<dbReference type="InterPro" id="IPR021637">
    <property type="entry name" value="DUF3243"/>
</dbReference>
<evidence type="ECO:0000313" key="1">
    <source>
        <dbReference type="EMBL" id="MFC4767794.1"/>
    </source>
</evidence>
<keyword evidence="2" id="KW-1185">Reference proteome</keyword>
<reference evidence="2" key="1">
    <citation type="journal article" date="2019" name="Int. J. Syst. Evol. Microbiol.">
        <title>The Global Catalogue of Microorganisms (GCM) 10K type strain sequencing project: providing services to taxonomists for standard genome sequencing and annotation.</title>
        <authorList>
            <consortium name="The Broad Institute Genomics Platform"/>
            <consortium name="The Broad Institute Genome Sequencing Center for Infectious Disease"/>
            <person name="Wu L."/>
            <person name="Ma J."/>
        </authorList>
    </citation>
    <scope>NUCLEOTIDE SEQUENCE [LARGE SCALE GENOMIC DNA]</scope>
    <source>
        <strain evidence="2">WYCCWR 12678</strain>
    </source>
</reference>
<sequence>MSVLDNFDRWKEFLGDRVQQAQEAGMSNQQIEEVAVRLGEYLSNKVDPENPQERLLKQMWESSPSPDDKHAMARIMMNLVTKH</sequence>
<dbReference type="EMBL" id="JBHSHC010000088">
    <property type="protein sequence ID" value="MFC4767794.1"/>
    <property type="molecule type" value="Genomic_DNA"/>
</dbReference>
<name>A0ABV9Q0K8_9BACL</name>
<dbReference type="Pfam" id="PF11588">
    <property type="entry name" value="DUF3243"/>
    <property type="match status" value="1"/>
</dbReference>
<dbReference type="Proteomes" id="UP001596002">
    <property type="component" value="Unassembled WGS sequence"/>
</dbReference>
<dbReference type="PIRSF" id="PIRSF004764">
    <property type="entry name" value="YmfJ"/>
    <property type="match status" value="1"/>
</dbReference>
<dbReference type="InterPro" id="IPR024702">
    <property type="entry name" value="Uncharacterised_YmfJ"/>
</dbReference>
<accession>A0ABV9Q0K8</accession>
<dbReference type="Gene3D" id="1.10.760.20">
    <property type="entry name" value="Protein of unknown function DUF3243"/>
    <property type="match status" value="1"/>
</dbReference>
<dbReference type="RefSeq" id="WP_380025718.1">
    <property type="nucleotide sequence ID" value="NZ_JBHSHC010000088.1"/>
</dbReference>
<organism evidence="1 2">
    <name type="scientific">Effusibacillus consociatus</name>
    <dbReference type="NCBI Taxonomy" id="1117041"/>
    <lineage>
        <taxon>Bacteria</taxon>
        <taxon>Bacillati</taxon>
        <taxon>Bacillota</taxon>
        <taxon>Bacilli</taxon>
        <taxon>Bacillales</taxon>
        <taxon>Alicyclobacillaceae</taxon>
        <taxon>Effusibacillus</taxon>
    </lineage>
</organism>
<protein>
    <submittedName>
        <fullName evidence="1">DUF3243 domain-containing protein</fullName>
    </submittedName>
</protein>
<dbReference type="InterPro" id="IPR038292">
    <property type="entry name" value="YmfJ/YflH_sf"/>
</dbReference>
<proteinExistence type="predicted"/>
<comment type="caution">
    <text evidence="1">The sequence shown here is derived from an EMBL/GenBank/DDBJ whole genome shotgun (WGS) entry which is preliminary data.</text>
</comment>
<evidence type="ECO:0000313" key="2">
    <source>
        <dbReference type="Proteomes" id="UP001596002"/>
    </source>
</evidence>